<organism evidence="5">
    <name type="scientific">Streptomyces sp. SID12501</name>
    <dbReference type="NCBI Taxonomy" id="2706042"/>
    <lineage>
        <taxon>Bacteria</taxon>
        <taxon>Bacillati</taxon>
        <taxon>Actinomycetota</taxon>
        <taxon>Actinomycetes</taxon>
        <taxon>Kitasatosporales</taxon>
        <taxon>Streptomycetaceae</taxon>
        <taxon>Streptomyces</taxon>
    </lineage>
</organism>
<evidence type="ECO:0000256" key="3">
    <source>
        <dbReference type="SAM" id="MobiDB-lite"/>
    </source>
</evidence>
<reference evidence="5" key="1">
    <citation type="submission" date="2020-01" db="EMBL/GenBank/DDBJ databases">
        <title>Insect and environment-associated Actinomycetes.</title>
        <authorList>
            <person name="Currrie C."/>
            <person name="Chevrette M."/>
            <person name="Carlson C."/>
            <person name="Stubbendieck R."/>
            <person name="Wendt-Pienkowski E."/>
        </authorList>
    </citation>
    <scope>NUCLEOTIDE SEQUENCE</scope>
    <source>
        <strain evidence="5">SID12501</strain>
    </source>
</reference>
<feature type="region of interest" description="Disordered" evidence="3">
    <location>
        <begin position="145"/>
        <end position="254"/>
    </location>
</feature>
<evidence type="ECO:0000256" key="2">
    <source>
        <dbReference type="ARBA" id="ARBA00023002"/>
    </source>
</evidence>
<protein>
    <submittedName>
        <fullName evidence="5">Zinc-binding dehydrogenase</fullName>
    </submittedName>
</protein>
<dbReference type="GO" id="GO:0016491">
    <property type="term" value="F:oxidoreductase activity"/>
    <property type="evidence" value="ECO:0007669"/>
    <property type="project" value="UniProtKB-KW"/>
</dbReference>
<dbReference type="InterPro" id="IPR050129">
    <property type="entry name" value="Zn_alcohol_dh"/>
</dbReference>
<dbReference type="Pfam" id="PF00107">
    <property type="entry name" value="ADH_zinc_N"/>
    <property type="match status" value="1"/>
</dbReference>
<dbReference type="InterPro" id="IPR036291">
    <property type="entry name" value="NAD(P)-bd_dom_sf"/>
</dbReference>
<keyword evidence="2" id="KW-0560">Oxidoreductase</keyword>
<gene>
    <name evidence="5" type="ORF">G3I71_05660</name>
</gene>
<feature type="compositionally biased region" description="Low complexity" evidence="3">
    <location>
        <begin position="150"/>
        <end position="186"/>
    </location>
</feature>
<comment type="cofactor">
    <cofactor evidence="1">
        <name>Zn(2+)</name>
        <dbReference type="ChEBI" id="CHEBI:29105"/>
    </cofactor>
</comment>
<sequence length="254" mass="26120">MAVDCHGVCRALPPAGMSGPGSDHVVVGGGPVGILIALVARAPGSDVRVVGFSAQRRLLAGELGLGTLDPAVDDLTGLVGQVTADAGAGVAFEVPGAAAGVDTAVDVLGVRGRSCLGAIRPRPREINPHRLFRRELTLVGAHLYDRTGSPAQRHPARAPGRPPSRGGRATPGGRAATRGRRPGQTTCARDDFAGSDRPLRQLGAGHARRRHAASPHSAAVESDRLRLSGSASAEIPRPGRVAPGHRQDERDMAP</sequence>
<dbReference type="PANTHER" id="PTHR43401:SF2">
    <property type="entry name" value="L-THREONINE 3-DEHYDROGENASE"/>
    <property type="match status" value="1"/>
</dbReference>
<name>A0A6B3BMP6_9ACTN</name>
<dbReference type="PANTHER" id="PTHR43401">
    <property type="entry name" value="L-THREONINE 3-DEHYDROGENASE"/>
    <property type="match status" value="1"/>
</dbReference>
<dbReference type="AlphaFoldDB" id="A0A6B3BMP6"/>
<proteinExistence type="predicted"/>
<feature type="domain" description="Alcohol dehydrogenase-like C-terminal" evidence="4">
    <location>
        <begin position="31"/>
        <end position="145"/>
    </location>
</feature>
<dbReference type="SUPFAM" id="SSF51735">
    <property type="entry name" value="NAD(P)-binding Rossmann-fold domains"/>
    <property type="match status" value="1"/>
</dbReference>
<dbReference type="EMBL" id="JAAGLU010000004">
    <property type="protein sequence ID" value="NEC85336.1"/>
    <property type="molecule type" value="Genomic_DNA"/>
</dbReference>
<accession>A0A6B3BMP6</accession>
<evidence type="ECO:0000313" key="5">
    <source>
        <dbReference type="EMBL" id="NEC85336.1"/>
    </source>
</evidence>
<comment type="caution">
    <text evidence="5">The sequence shown here is derived from an EMBL/GenBank/DDBJ whole genome shotgun (WGS) entry which is preliminary data.</text>
</comment>
<feature type="compositionally biased region" description="Basic and acidic residues" evidence="3">
    <location>
        <begin position="188"/>
        <end position="199"/>
    </location>
</feature>
<dbReference type="Gene3D" id="3.40.50.720">
    <property type="entry name" value="NAD(P)-binding Rossmann-like Domain"/>
    <property type="match status" value="1"/>
</dbReference>
<dbReference type="InterPro" id="IPR013149">
    <property type="entry name" value="ADH-like_C"/>
</dbReference>
<feature type="compositionally biased region" description="Basic and acidic residues" evidence="3">
    <location>
        <begin position="245"/>
        <end position="254"/>
    </location>
</feature>
<evidence type="ECO:0000259" key="4">
    <source>
        <dbReference type="Pfam" id="PF00107"/>
    </source>
</evidence>
<evidence type="ECO:0000256" key="1">
    <source>
        <dbReference type="ARBA" id="ARBA00001947"/>
    </source>
</evidence>